<dbReference type="InterPro" id="IPR050553">
    <property type="entry name" value="Thioredoxin_ResA/DsbE_sf"/>
</dbReference>
<organism evidence="2 3">
    <name type="scientific">Thiohalobacter thiocyanaticus</name>
    <dbReference type="NCBI Taxonomy" id="585455"/>
    <lineage>
        <taxon>Bacteria</taxon>
        <taxon>Pseudomonadati</taxon>
        <taxon>Pseudomonadota</taxon>
        <taxon>Gammaproteobacteria</taxon>
        <taxon>Thiohalobacterales</taxon>
        <taxon>Thiohalobacteraceae</taxon>
        <taxon>Thiohalobacter</taxon>
    </lineage>
</organism>
<dbReference type="PROSITE" id="PS51352">
    <property type="entry name" value="THIOREDOXIN_2"/>
    <property type="match status" value="1"/>
</dbReference>
<evidence type="ECO:0000259" key="1">
    <source>
        <dbReference type="PROSITE" id="PS51352"/>
    </source>
</evidence>
<dbReference type="Proteomes" id="UP000218765">
    <property type="component" value="Chromosome"/>
</dbReference>
<dbReference type="KEGG" id="ttc:FOKN1_2783"/>
<protein>
    <submittedName>
        <fullName evidence="2">Thiol-disulfide isomerase and thioredoxins</fullName>
    </submittedName>
</protein>
<keyword evidence="3" id="KW-1185">Reference proteome</keyword>
<dbReference type="Pfam" id="PF00578">
    <property type="entry name" value="AhpC-TSA"/>
    <property type="match status" value="1"/>
</dbReference>
<dbReference type="EMBL" id="AP018052">
    <property type="protein sequence ID" value="BAZ95143.1"/>
    <property type="molecule type" value="Genomic_DNA"/>
</dbReference>
<dbReference type="InterPro" id="IPR000866">
    <property type="entry name" value="AhpC/TSA"/>
</dbReference>
<proteinExistence type="predicted"/>
<evidence type="ECO:0000313" key="2">
    <source>
        <dbReference type="EMBL" id="BAZ95143.1"/>
    </source>
</evidence>
<accession>A0A1Z4VUF6</accession>
<dbReference type="GO" id="GO:0016209">
    <property type="term" value="F:antioxidant activity"/>
    <property type="evidence" value="ECO:0007669"/>
    <property type="project" value="InterPro"/>
</dbReference>
<dbReference type="CDD" id="cd03011">
    <property type="entry name" value="TlpA_like_ScsD_MtbDsbE"/>
    <property type="match status" value="1"/>
</dbReference>
<evidence type="ECO:0000313" key="3">
    <source>
        <dbReference type="Proteomes" id="UP000218765"/>
    </source>
</evidence>
<dbReference type="RefSeq" id="WP_096367158.1">
    <property type="nucleotide sequence ID" value="NZ_AP018052.1"/>
</dbReference>
<gene>
    <name evidence="2" type="ORF">FOKN1_2783</name>
</gene>
<dbReference type="PANTHER" id="PTHR42852">
    <property type="entry name" value="THIOL:DISULFIDE INTERCHANGE PROTEIN DSBE"/>
    <property type="match status" value="1"/>
</dbReference>
<dbReference type="PANTHER" id="PTHR42852:SF17">
    <property type="entry name" value="THIOREDOXIN-LIKE PROTEIN HI_1115"/>
    <property type="match status" value="1"/>
</dbReference>
<dbReference type="Gene3D" id="3.40.30.10">
    <property type="entry name" value="Glutaredoxin"/>
    <property type="match status" value="1"/>
</dbReference>
<name>A0A1Z4VUF6_9GAMM</name>
<sequence length="169" mass="18424">MTRHRHLIRLGRAAWQVALVLLVLGAVHLYRTWDTASGQAPAFQARDIQGRPVALADHAGQPMLVHFWASWCPVCRLEEGSIDAIAHDHPVLTVALDSGSDGELKQYMAEQGLGFTVINDRDGAIAARYGVQGVPASFVIGPQGDIRFTSVGYTTGIGLRLRLWLAGWE</sequence>
<feature type="domain" description="Thioredoxin" evidence="1">
    <location>
        <begin position="34"/>
        <end position="169"/>
    </location>
</feature>
<dbReference type="GO" id="GO:0016491">
    <property type="term" value="F:oxidoreductase activity"/>
    <property type="evidence" value="ECO:0007669"/>
    <property type="project" value="InterPro"/>
</dbReference>
<dbReference type="SUPFAM" id="SSF52833">
    <property type="entry name" value="Thioredoxin-like"/>
    <property type="match status" value="1"/>
</dbReference>
<keyword evidence="2" id="KW-0413">Isomerase</keyword>
<reference evidence="2 3" key="1">
    <citation type="submission" date="2017-05" db="EMBL/GenBank/DDBJ databases">
        <title>Thiocyanate degradation by Thiohalobacter thiocyanaticus FOKN1.</title>
        <authorList>
            <person name="Oshiki M."/>
            <person name="Fukushima T."/>
            <person name="Kawano S."/>
            <person name="Nakagawa J."/>
        </authorList>
    </citation>
    <scope>NUCLEOTIDE SEQUENCE [LARGE SCALE GENOMIC DNA]</scope>
    <source>
        <strain evidence="2 3">FOKN1</strain>
    </source>
</reference>
<dbReference type="OrthoDB" id="9788279at2"/>
<dbReference type="InterPro" id="IPR013766">
    <property type="entry name" value="Thioredoxin_domain"/>
</dbReference>
<dbReference type="GO" id="GO:0016853">
    <property type="term" value="F:isomerase activity"/>
    <property type="evidence" value="ECO:0007669"/>
    <property type="project" value="UniProtKB-KW"/>
</dbReference>
<dbReference type="AlphaFoldDB" id="A0A1Z4VUF6"/>
<dbReference type="InterPro" id="IPR036249">
    <property type="entry name" value="Thioredoxin-like_sf"/>
</dbReference>